<sequence length="693" mass="77284">AVQKKRSGNSAPHKRIPFPEVSQDALDKAMHSYCRAMGIKEAFNMYQYKNLQAQQSESPQSIAQLARLLEALLGVSSSAKIKYKALKQSFVVLLQTWGVQLLKAHWEMDDSMLAGRAADSVGVLLKHWRRCSSSEVAWGKLVGKLDESEAAALERLRKKTTWDGKQEPKKRQLKLHNSEVSQDSHGWPKMVAQPVPSEAEDSGDEEMESESQSGSGSSCKLSGLDESSPPCLKKDWRANAMKRPAAESESIMKKPSSSSSKSEEVKAKPPLGPGKGPTSGTEKVLIDQGSISTGGGKNQSYLQHQPGPGKNKRLIAAVTLSQASRTTKTHQQLVQLLLPSAKKPKATKADVLAEREKLFAKFALQKGFWAPVKGLQNMEAPSSSDGSKARRNRTPVPKPLWADMVDPSREKKQVEKEKEKNAKEEPMEEEWWEKDWKDSRKTWNDWWQEKEDEWSDWKTWEKEEEEAAAAKAREDQKQPAKTKKEEPEEERNVLRGPEARWKNRTGSSKQKSKLRWAENKALEEGEDPEMVKLGAMGASRMKRLVSRQEDRMSHKETVAAAERAAKDAAQAAQSAKDTAQLWAWQSWQWQQAYWGQGQMEQAYGTTWPNAQASTWQPTAQASNAQASTWQSPCQPTAHGAYMQYTPMWTAAHSPQPRAHSDFLDSKVAGSKAAGTNAAGGGEPRAKTNTNPYK</sequence>
<feature type="compositionally biased region" description="Basic and acidic residues" evidence="1">
    <location>
        <begin position="451"/>
        <end position="461"/>
    </location>
</feature>
<proteinExistence type="predicted"/>
<organism evidence="2">
    <name type="scientific">Cladocopium goreaui</name>
    <dbReference type="NCBI Taxonomy" id="2562237"/>
    <lineage>
        <taxon>Eukaryota</taxon>
        <taxon>Sar</taxon>
        <taxon>Alveolata</taxon>
        <taxon>Dinophyceae</taxon>
        <taxon>Suessiales</taxon>
        <taxon>Symbiodiniaceae</taxon>
        <taxon>Cladocopium</taxon>
    </lineage>
</organism>
<keyword evidence="4" id="KW-1185">Reference proteome</keyword>
<evidence type="ECO:0000313" key="4">
    <source>
        <dbReference type="Proteomes" id="UP001152797"/>
    </source>
</evidence>
<dbReference type="Proteomes" id="UP001152797">
    <property type="component" value="Unassembled WGS sequence"/>
</dbReference>
<protein>
    <submittedName>
        <fullName evidence="2">Uncharacterized protein</fullName>
    </submittedName>
</protein>
<dbReference type="EMBL" id="CAMXCT010000335">
    <property type="protein sequence ID" value="CAI3977338.1"/>
    <property type="molecule type" value="Genomic_DNA"/>
</dbReference>
<feature type="region of interest" description="Disordered" evidence="1">
    <location>
        <begin position="373"/>
        <end position="438"/>
    </location>
</feature>
<feature type="compositionally biased region" description="Basic and acidic residues" evidence="1">
    <location>
        <begin position="471"/>
        <end position="501"/>
    </location>
</feature>
<dbReference type="EMBL" id="CAMXCT030000335">
    <property type="protein sequence ID" value="CAL4764650.1"/>
    <property type="molecule type" value="Genomic_DNA"/>
</dbReference>
<feature type="region of interest" description="Disordered" evidence="1">
    <location>
        <begin position="651"/>
        <end position="693"/>
    </location>
</feature>
<feature type="region of interest" description="Disordered" evidence="1">
    <location>
        <begin position="451"/>
        <end position="521"/>
    </location>
</feature>
<feature type="compositionally biased region" description="Basic and acidic residues" evidence="1">
    <location>
        <begin position="406"/>
        <end position="425"/>
    </location>
</feature>
<gene>
    <name evidence="2" type="ORF">C1SCF055_LOCUS5486</name>
</gene>
<accession>A0A9P1BQ05</accession>
<feature type="non-terminal residue" evidence="2">
    <location>
        <position position="1"/>
    </location>
</feature>
<feature type="compositionally biased region" description="Acidic residues" evidence="1">
    <location>
        <begin position="198"/>
        <end position="209"/>
    </location>
</feature>
<feature type="region of interest" description="Disordered" evidence="1">
    <location>
        <begin position="160"/>
        <end position="310"/>
    </location>
</feature>
<reference evidence="3" key="2">
    <citation type="submission" date="2024-04" db="EMBL/GenBank/DDBJ databases">
        <authorList>
            <person name="Chen Y."/>
            <person name="Shah S."/>
            <person name="Dougan E. K."/>
            <person name="Thang M."/>
            <person name="Chan C."/>
        </authorList>
    </citation>
    <scope>NUCLEOTIDE SEQUENCE [LARGE SCALE GENOMIC DNA]</scope>
</reference>
<evidence type="ECO:0000256" key="1">
    <source>
        <dbReference type="SAM" id="MobiDB-lite"/>
    </source>
</evidence>
<evidence type="ECO:0000313" key="3">
    <source>
        <dbReference type="EMBL" id="CAL1130713.1"/>
    </source>
</evidence>
<feature type="compositionally biased region" description="Basic and acidic residues" evidence="1">
    <location>
        <begin position="160"/>
        <end position="170"/>
    </location>
</feature>
<comment type="caution">
    <text evidence="2">The sequence shown here is derived from an EMBL/GenBank/DDBJ whole genome shotgun (WGS) entry which is preliminary data.</text>
</comment>
<name>A0A9P1BQ05_9DINO</name>
<dbReference type="EMBL" id="CAMXCT020000335">
    <property type="protein sequence ID" value="CAL1130713.1"/>
    <property type="molecule type" value="Genomic_DNA"/>
</dbReference>
<reference evidence="2" key="1">
    <citation type="submission" date="2022-10" db="EMBL/GenBank/DDBJ databases">
        <authorList>
            <person name="Chen Y."/>
            <person name="Dougan E. K."/>
            <person name="Chan C."/>
            <person name="Rhodes N."/>
            <person name="Thang M."/>
        </authorList>
    </citation>
    <scope>NUCLEOTIDE SEQUENCE</scope>
</reference>
<evidence type="ECO:0000313" key="2">
    <source>
        <dbReference type="EMBL" id="CAI3977338.1"/>
    </source>
</evidence>
<dbReference type="AlphaFoldDB" id="A0A9P1BQ05"/>